<dbReference type="PANTHER" id="PTHR34322:SF2">
    <property type="entry name" value="TRANSPOSASE IS200-LIKE DOMAIN-CONTAINING PROTEIN"/>
    <property type="match status" value="1"/>
</dbReference>
<protein>
    <recommendedName>
        <fullName evidence="3">Transposase</fullName>
    </recommendedName>
</protein>
<gene>
    <name evidence="1" type="ORF">R4Z09_01625</name>
</gene>
<keyword evidence="2" id="KW-1185">Reference proteome</keyword>
<proteinExistence type="predicted"/>
<dbReference type="Proteomes" id="UP001357223">
    <property type="component" value="Chromosome"/>
</dbReference>
<organism evidence="1 2">
    <name type="scientific">Niallia oryzisoli</name>
    <dbReference type="NCBI Taxonomy" id="1737571"/>
    <lineage>
        <taxon>Bacteria</taxon>
        <taxon>Bacillati</taxon>
        <taxon>Bacillota</taxon>
        <taxon>Bacilli</taxon>
        <taxon>Bacillales</taxon>
        <taxon>Bacillaceae</taxon>
        <taxon>Niallia</taxon>
    </lineage>
</organism>
<evidence type="ECO:0008006" key="3">
    <source>
        <dbReference type="Google" id="ProtNLM"/>
    </source>
</evidence>
<dbReference type="EMBL" id="CP137640">
    <property type="protein sequence ID" value="WVX81770.1"/>
    <property type="molecule type" value="Genomic_DNA"/>
</dbReference>
<evidence type="ECO:0000313" key="2">
    <source>
        <dbReference type="Proteomes" id="UP001357223"/>
    </source>
</evidence>
<reference evidence="1 2" key="1">
    <citation type="submission" date="2023-10" db="EMBL/GenBank/DDBJ databases">
        <title>Niallia locisalis sp.nov. isolated from a salt pond sample.</title>
        <authorList>
            <person name="Li X.-J."/>
            <person name="Dong L."/>
        </authorList>
    </citation>
    <scope>NUCLEOTIDE SEQUENCE [LARGE SCALE GENOMIC DNA]</scope>
    <source>
        <strain evidence="1 2">DSM 29761</strain>
    </source>
</reference>
<dbReference type="SUPFAM" id="SSF143422">
    <property type="entry name" value="Transposase IS200-like"/>
    <property type="match status" value="1"/>
</dbReference>
<dbReference type="RefSeq" id="WP_338450680.1">
    <property type="nucleotide sequence ID" value="NZ_CP137640.1"/>
</dbReference>
<accession>A0ABZ2CIL2</accession>
<evidence type="ECO:0000313" key="1">
    <source>
        <dbReference type="EMBL" id="WVX81770.1"/>
    </source>
</evidence>
<name>A0ABZ2CIL2_9BACI</name>
<sequence>MVRKNRVWLPGAKYHITRRGIRQYPLFHDDYDRMQYMKLLTETKELYPFHLPAYCLMTSHIHFQMELVETTTSYFMKTCIQSMLNTSINVTAFEK</sequence>
<dbReference type="InterPro" id="IPR036515">
    <property type="entry name" value="Transposase_17_sf"/>
</dbReference>
<dbReference type="PANTHER" id="PTHR34322">
    <property type="entry name" value="TRANSPOSASE, Y1_TNP DOMAIN-CONTAINING"/>
    <property type="match status" value="1"/>
</dbReference>
<dbReference type="Gene3D" id="3.30.70.1290">
    <property type="entry name" value="Transposase IS200-like"/>
    <property type="match status" value="1"/>
</dbReference>